<comment type="cofactor">
    <cofactor evidence="1">
        <name>FAD</name>
        <dbReference type="ChEBI" id="CHEBI:57692"/>
    </cofactor>
</comment>
<dbReference type="Gene3D" id="3.50.50.60">
    <property type="entry name" value="FAD/NAD(P)-binding domain"/>
    <property type="match status" value="1"/>
</dbReference>
<evidence type="ECO:0000256" key="4">
    <source>
        <dbReference type="ARBA" id="ARBA00022827"/>
    </source>
</evidence>
<feature type="region of interest" description="Disordered" evidence="6">
    <location>
        <begin position="147"/>
        <end position="183"/>
    </location>
</feature>
<protein>
    <submittedName>
        <fullName evidence="7">Uncharacterized protein</fullName>
    </submittedName>
</protein>
<feature type="non-terminal residue" evidence="7">
    <location>
        <position position="1"/>
    </location>
</feature>
<evidence type="ECO:0000256" key="1">
    <source>
        <dbReference type="ARBA" id="ARBA00001974"/>
    </source>
</evidence>
<proteinExistence type="inferred from homology"/>
<feature type="compositionally biased region" description="Basic and acidic residues" evidence="6">
    <location>
        <begin position="147"/>
        <end position="165"/>
    </location>
</feature>
<evidence type="ECO:0000313" key="7">
    <source>
        <dbReference type="EMBL" id="KAH0936436.1"/>
    </source>
</evidence>
<keyword evidence="8" id="KW-1185">Reference proteome</keyword>
<evidence type="ECO:0000256" key="6">
    <source>
        <dbReference type="SAM" id="MobiDB-lite"/>
    </source>
</evidence>
<name>A0ABQ8E479_BRANA</name>
<dbReference type="PANTHER" id="PTHR10742">
    <property type="entry name" value="FLAVIN MONOAMINE OXIDASE"/>
    <property type="match status" value="1"/>
</dbReference>
<feature type="region of interest" description="Disordered" evidence="6">
    <location>
        <begin position="105"/>
        <end position="126"/>
    </location>
</feature>
<sequence length="246" mass="29201">RQVFIRCRQVTHNRKHKLYKIQIVKRLHNEWVENADRWVAGFLEIFEDGFIRSQIVKALSTNNTFTRDCNQRGYPREVNHKIPRNKLENDDQFYEEYFDHDLGRDEDEDERHYDKDVEEEEEKTVKTDGKDNKIILLMTWKGSDKGIVHDNDDSRKSQGLEEQNRRSTSIHKSRGDDLDTMAEPLPRVNKKGGRLHDQAKVYELQAMFAWEATYITHYSTIHGAYFHGFKEANRLLKQIGFSSIKK</sequence>
<comment type="similarity">
    <text evidence="2">Belongs to the flavin monoamine oxidase family.</text>
</comment>
<dbReference type="PANTHER" id="PTHR10742:SF405">
    <property type="entry name" value="PEROXISOMAL N(1)-ACETYL-SPERMINE_SPERMIDINE OXIDASE"/>
    <property type="match status" value="1"/>
</dbReference>
<accession>A0ABQ8E479</accession>
<dbReference type="EMBL" id="JAGKQM010000003">
    <property type="protein sequence ID" value="KAH0936436.1"/>
    <property type="molecule type" value="Genomic_DNA"/>
</dbReference>
<comment type="caution">
    <text evidence="7">The sequence shown here is derived from an EMBL/GenBank/DDBJ whole genome shotgun (WGS) entry which is preliminary data.</text>
</comment>
<keyword evidence="5" id="KW-0560">Oxidoreductase</keyword>
<evidence type="ECO:0000313" key="8">
    <source>
        <dbReference type="Proteomes" id="UP000824890"/>
    </source>
</evidence>
<keyword evidence="4" id="KW-0274">FAD</keyword>
<organism evidence="7 8">
    <name type="scientific">Brassica napus</name>
    <name type="common">Rape</name>
    <dbReference type="NCBI Taxonomy" id="3708"/>
    <lineage>
        <taxon>Eukaryota</taxon>
        <taxon>Viridiplantae</taxon>
        <taxon>Streptophyta</taxon>
        <taxon>Embryophyta</taxon>
        <taxon>Tracheophyta</taxon>
        <taxon>Spermatophyta</taxon>
        <taxon>Magnoliopsida</taxon>
        <taxon>eudicotyledons</taxon>
        <taxon>Gunneridae</taxon>
        <taxon>Pentapetalae</taxon>
        <taxon>rosids</taxon>
        <taxon>malvids</taxon>
        <taxon>Brassicales</taxon>
        <taxon>Brassicaceae</taxon>
        <taxon>Brassiceae</taxon>
        <taxon>Brassica</taxon>
    </lineage>
</organism>
<dbReference type="Proteomes" id="UP000824890">
    <property type="component" value="Unassembled WGS sequence"/>
</dbReference>
<dbReference type="InterPro" id="IPR050281">
    <property type="entry name" value="Flavin_monoamine_oxidase"/>
</dbReference>
<dbReference type="InterPro" id="IPR036188">
    <property type="entry name" value="FAD/NAD-bd_sf"/>
</dbReference>
<evidence type="ECO:0000256" key="5">
    <source>
        <dbReference type="ARBA" id="ARBA00023002"/>
    </source>
</evidence>
<evidence type="ECO:0000256" key="3">
    <source>
        <dbReference type="ARBA" id="ARBA00022630"/>
    </source>
</evidence>
<evidence type="ECO:0000256" key="2">
    <source>
        <dbReference type="ARBA" id="ARBA00005995"/>
    </source>
</evidence>
<reference evidence="7 8" key="1">
    <citation type="submission" date="2021-05" db="EMBL/GenBank/DDBJ databases">
        <title>Genome Assembly of Synthetic Allotetraploid Brassica napus Reveals Homoeologous Exchanges between Subgenomes.</title>
        <authorList>
            <person name="Davis J.T."/>
        </authorList>
    </citation>
    <scope>NUCLEOTIDE SEQUENCE [LARGE SCALE GENOMIC DNA]</scope>
    <source>
        <strain evidence="8">cv. Da-Ae</strain>
        <tissue evidence="7">Seedling</tissue>
    </source>
</reference>
<keyword evidence="3" id="KW-0285">Flavoprotein</keyword>
<gene>
    <name evidence="7" type="ORF">HID58_013553</name>
</gene>